<dbReference type="PROSITE" id="PS50158">
    <property type="entry name" value="ZF_CCHC"/>
    <property type="match status" value="1"/>
</dbReference>
<dbReference type="SMART" id="SM00343">
    <property type="entry name" value="ZnF_C2HC"/>
    <property type="match status" value="1"/>
</dbReference>
<organism evidence="4 5">
    <name type="scientific">Tanacetum coccineum</name>
    <dbReference type="NCBI Taxonomy" id="301880"/>
    <lineage>
        <taxon>Eukaryota</taxon>
        <taxon>Viridiplantae</taxon>
        <taxon>Streptophyta</taxon>
        <taxon>Embryophyta</taxon>
        <taxon>Tracheophyta</taxon>
        <taxon>Spermatophyta</taxon>
        <taxon>Magnoliopsida</taxon>
        <taxon>eudicotyledons</taxon>
        <taxon>Gunneridae</taxon>
        <taxon>Pentapetalae</taxon>
        <taxon>asterids</taxon>
        <taxon>campanulids</taxon>
        <taxon>Asterales</taxon>
        <taxon>Asteraceae</taxon>
        <taxon>Asteroideae</taxon>
        <taxon>Anthemideae</taxon>
        <taxon>Anthemidinae</taxon>
        <taxon>Tanacetum</taxon>
    </lineage>
</organism>
<name>A0ABQ5CHB3_9ASTR</name>
<feature type="compositionally biased region" description="Basic and acidic residues" evidence="2">
    <location>
        <begin position="797"/>
        <end position="819"/>
    </location>
</feature>
<dbReference type="Proteomes" id="UP001151760">
    <property type="component" value="Unassembled WGS sequence"/>
</dbReference>
<evidence type="ECO:0000259" key="3">
    <source>
        <dbReference type="PROSITE" id="PS50158"/>
    </source>
</evidence>
<dbReference type="InterPro" id="IPR025724">
    <property type="entry name" value="GAG-pre-integrase_dom"/>
</dbReference>
<dbReference type="EMBL" id="BQNB010014289">
    <property type="protein sequence ID" value="GJT26395.1"/>
    <property type="molecule type" value="Genomic_DNA"/>
</dbReference>
<dbReference type="SUPFAM" id="SSF57756">
    <property type="entry name" value="Retrovirus zinc finger-like domains"/>
    <property type="match status" value="1"/>
</dbReference>
<accession>A0ABQ5CHB3</accession>
<reference evidence="4" key="1">
    <citation type="journal article" date="2022" name="Int. J. Mol. Sci.">
        <title>Draft Genome of Tanacetum Coccineum: Genomic Comparison of Closely Related Tanacetum-Family Plants.</title>
        <authorList>
            <person name="Yamashiro T."/>
            <person name="Shiraishi A."/>
            <person name="Nakayama K."/>
            <person name="Satake H."/>
        </authorList>
    </citation>
    <scope>NUCLEOTIDE SEQUENCE</scope>
</reference>
<dbReference type="PANTHER" id="PTHR11439">
    <property type="entry name" value="GAG-POL-RELATED RETROTRANSPOSON"/>
    <property type="match status" value="1"/>
</dbReference>
<keyword evidence="5" id="KW-1185">Reference proteome</keyword>
<dbReference type="CDD" id="cd09272">
    <property type="entry name" value="RNase_HI_RT_Ty1"/>
    <property type="match status" value="1"/>
</dbReference>
<keyword evidence="1" id="KW-0863">Zinc-finger</keyword>
<sequence>MTEFPQVDSGLVVPVFNQGDNPSSCLNKTMAFLIAVASLRFPSTNNQLRTSFNPRNQATIQYGKVTVQQVQGRQGQSYAGTSYKGNATSFGGNNVRGQARVVKCYNCQGEGHMARQCTQPKRTRNFAWFKEKAMLAEAREARQILDEEQLAFLVYLGIPDGQTAQITIPNTAAFQTEDLNAYDSNCDAVLNAKAVLMANLSNYDFDVILEVPHSDSYHNDMDNQSVHAIQDFEQTPVAVVQAQRIKLTLYDGSVISKQHVASPVFDDEETLILEEVSQSKMLAKQNDPISKEKKVNTTPINYAELNQLSEDFGKRFVLQRELSDEQAFWLQTSHPNIDQSASSPVKIKAPQELPKIELFLENDRLLQKIMSQDVMICVMNSIAAFDDVNVEMRKYFENNDLKAQLQAKDTTICMFKIDLEPLAPRLLYNREAHIDYLKHTQEQAGILQGLVKQAKAKQPLDNALDFACKHAKRIQELLVYVRDTCPNAYKPSEKMINVTPMNKVKKARFFEPLTSSSNIKQVVQTVLWYLDSGCSKHMTGNRSQLMNFLGSVTFSRVYYVEGLRHNLFSVGQFCDTDLEVAFRRNTCFIRNLEDVDLLSGSKDTNLYTISLDDMLKTSSIYLLSKALKTKSWLWHRQLSHLNFGTLNKLAKDGLARGIPKLKFQKDHLCSTCALGKNKKSSHQPKAEDTNQEKLYLLHMDLYGPMRVDSINGKKYIVPAMASEQFGAGLGLQCLTPATTSSGLVTNPIPQQPCNLPNLDDWDHLFQPMFDEYFNNPTIAISSIPVAAGPRAVDIGFKESPKTPHFHDDPLHESLHEDSTSHGSSSNKLKKALYGLKQAPRAWYDMLSSFLISQHFFKVQDVNDGVDVILFRITNFSKSQSDSVDTPMVEKNKLDEDLQGTPVDATLYRGMIGYLMYLTSSRPDLIYGTINMGLWYSKDTGMSLIAYSDADHAGCQDTRRSTSGSAQFLDYGFQFNKIPLYCDNKSAIALCCNNVQHSRAKHIDVRYHFIKEQVENGIVELYFILMEYQLADIFTKPFPREIFNFLIEKLGMRSMSPETLKRLTEEENE</sequence>
<reference evidence="4" key="2">
    <citation type="submission" date="2022-01" db="EMBL/GenBank/DDBJ databases">
        <authorList>
            <person name="Yamashiro T."/>
            <person name="Shiraishi A."/>
            <person name="Satake H."/>
            <person name="Nakayama K."/>
        </authorList>
    </citation>
    <scope>NUCLEOTIDE SEQUENCE</scope>
</reference>
<protein>
    <submittedName>
        <fullName evidence="4">Retrovirus-related pol polyprotein from transposon TNT 1-94</fullName>
    </submittedName>
</protein>
<dbReference type="Pfam" id="PF13976">
    <property type="entry name" value="gag_pre-integrs"/>
    <property type="match status" value="1"/>
</dbReference>
<proteinExistence type="predicted"/>
<keyword evidence="1" id="KW-0479">Metal-binding</keyword>
<feature type="region of interest" description="Disordered" evidence="2">
    <location>
        <begin position="797"/>
        <end position="826"/>
    </location>
</feature>
<dbReference type="InterPro" id="IPR001878">
    <property type="entry name" value="Znf_CCHC"/>
</dbReference>
<evidence type="ECO:0000313" key="4">
    <source>
        <dbReference type="EMBL" id="GJT26395.1"/>
    </source>
</evidence>
<feature type="domain" description="CCHC-type" evidence="3">
    <location>
        <begin position="103"/>
        <end position="119"/>
    </location>
</feature>
<dbReference type="Pfam" id="PF00098">
    <property type="entry name" value="zf-CCHC"/>
    <property type="match status" value="1"/>
</dbReference>
<gene>
    <name evidence="4" type="ORF">Tco_0906670</name>
</gene>
<dbReference type="InterPro" id="IPR036875">
    <property type="entry name" value="Znf_CCHC_sf"/>
</dbReference>
<comment type="caution">
    <text evidence="4">The sequence shown here is derived from an EMBL/GenBank/DDBJ whole genome shotgun (WGS) entry which is preliminary data.</text>
</comment>
<keyword evidence="1" id="KW-0862">Zinc</keyword>
<evidence type="ECO:0000256" key="2">
    <source>
        <dbReference type="SAM" id="MobiDB-lite"/>
    </source>
</evidence>
<dbReference type="PANTHER" id="PTHR11439:SF517">
    <property type="entry name" value="CYSTEINE-RICH RLK (RECEPTOR-LIKE PROTEIN KINASE) 8"/>
    <property type="match status" value="1"/>
</dbReference>
<evidence type="ECO:0000256" key="1">
    <source>
        <dbReference type="PROSITE-ProRule" id="PRU00047"/>
    </source>
</evidence>
<dbReference type="Gene3D" id="4.10.60.10">
    <property type="entry name" value="Zinc finger, CCHC-type"/>
    <property type="match status" value="1"/>
</dbReference>
<evidence type="ECO:0000313" key="5">
    <source>
        <dbReference type="Proteomes" id="UP001151760"/>
    </source>
</evidence>